<dbReference type="InterPro" id="IPR005122">
    <property type="entry name" value="Uracil-DNA_glycosylase-like"/>
</dbReference>
<gene>
    <name evidence="2" type="ORF">SAMN04488029_3963</name>
</gene>
<evidence type="ECO:0000259" key="1">
    <source>
        <dbReference type="Pfam" id="PF03167"/>
    </source>
</evidence>
<evidence type="ECO:0000313" key="3">
    <source>
        <dbReference type="Proteomes" id="UP000192472"/>
    </source>
</evidence>
<dbReference type="RefSeq" id="WP_084374596.1">
    <property type="nucleotide sequence ID" value="NZ_FWYF01000005.1"/>
</dbReference>
<name>A0A1W2GRG3_REIFA</name>
<dbReference type="STRING" id="692418.SAMN04488029_3963"/>
<dbReference type="AlphaFoldDB" id="A0A1W2GRG3"/>
<dbReference type="Gene3D" id="3.40.470.10">
    <property type="entry name" value="Uracil-DNA glycosylase-like domain"/>
    <property type="match status" value="1"/>
</dbReference>
<dbReference type="InterPro" id="IPR032579">
    <property type="entry name" value="Phe_SMUG2-like"/>
</dbReference>
<dbReference type="Proteomes" id="UP000192472">
    <property type="component" value="Unassembled WGS sequence"/>
</dbReference>
<dbReference type="EMBL" id="FWYF01000005">
    <property type="protein sequence ID" value="SMD38958.1"/>
    <property type="molecule type" value="Genomic_DNA"/>
</dbReference>
<protein>
    <recommendedName>
        <fullName evidence="1">Uracil-DNA glycosylase-like domain-containing protein</fullName>
    </recommendedName>
</protein>
<dbReference type="InterPro" id="IPR036895">
    <property type="entry name" value="Uracil-DNA_glycosylase-like_sf"/>
</dbReference>
<evidence type="ECO:0000313" key="2">
    <source>
        <dbReference type="EMBL" id="SMD38958.1"/>
    </source>
</evidence>
<proteinExistence type="predicted"/>
<reference evidence="2 3" key="1">
    <citation type="submission" date="2017-04" db="EMBL/GenBank/DDBJ databases">
        <authorList>
            <person name="Afonso C.L."/>
            <person name="Miller P.J."/>
            <person name="Scott M.A."/>
            <person name="Spackman E."/>
            <person name="Goraichik I."/>
            <person name="Dimitrov K.M."/>
            <person name="Suarez D.L."/>
            <person name="Swayne D.E."/>
        </authorList>
    </citation>
    <scope>NUCLEOTIDE SEQUENCE [LARGE SCALE GENOMIC DNA]</scope>
    <source>
        <strain evidence="2 3">DSM 26133</strain>
    </source>
</reference>
<dbReference type="OrthoDB" id="7107805at2"/>
<sequence>MLVSDRILEFYQSLTPPSKLPKKVETLNPYQSDAGWEATAQFYQKYYADNNSRRMLFGINPGRFGGGITGVPFTDPLLLEEVCEIKNTFNKRAELSSRFIYEMIENYGGPKAFYSKFYITGMSPLGFVMDGKNLNYYDLKDWKKIFEKDMINWIKEQLTFNIDTSIAYSIGQGQNLKFLKQLNDKYDFFEEIIPVPHPRWVMQYRLKRKQEFIDEYLLKLS</sequence>
<keyword evidence="3" id="KW-1185">Reference proteome</keyword>
<organism evidence="2 3">
    <name type="scientific">Reichenbachiella faecimaris</name>
    <dbReference type="NCBI Taxonomy" id="692418"/>
    <lineage>
        <taxon>Bacteria</taxon>
        <taxon>Pseudomonadati</taxon>
        <taxon>Bacteroidota</taxon>
        <taxon>Cytophagia</taxon>
        <taxon>Cytophagales</taxon>
        <taxon>Reichenbachiellaceae</taxon>
        <taxon>Reichenbachiella</taxon>
    </lineage>
</organism>
<feature type="domain" description="Uracil-DNA glycosylase-like" evidence="1">
    <location>
        <begin position="45"/>
        <end position="220"/>
    </location>
</feature>
<dbReference type="Pfam" id="PF03167">
    <property type="entry name" value="UDG"/>
    <property type="match status" value="1"/>
</dbReference>
<dbReference type="SUPFAM" id="SSF52141">
    <property type="entry name" value="Uracil-DNA glycosylase-like"/>
    <property type="match status" value="1"/>
</dbReference>
<accession>A0A1W2GRG3</accession>
<dbReference type="CDD" id="cd19375">
    <property type="entry name" value="UDG-F3-like_SMUG2"/>
    <property type="match status" value="1"/>
</dbReference>